<evidence type="ECO:0000313" key="15">
    <source>
        <dbReference type="Proteomes" id="UP000076727"/>
    </source>
</evidence>
<dbReference type="PANTHER" id="PTHR21404">
    <property type="entry name" value="HEN1"/>
    <property type="match status" value="1"/>
</dbReference>
<dbReference type="GO" id="GO:0003723">
    <property type="term" value="F:RNA binding"/>
    <property type="evidence" value="ECO:0007669"/>
    <property type="project" value="UniProtKB-KW"/>
</dbReference>
<evidence type="ECO:0000256" key="10">
    <source>
        <dbReference type="ARBA" id="ARBA00023158"/>
    </source>
</evidence>
<dbReference type="InterPro" id="IPR026610">
    <property type="entry name" value="Hen1"/>
</dbReference>
<evidence type="ECO:0000256" key="3">
    <source>
        <dbReference type="ARBA" id="ARBA00021330"/>
    </source>
</evidence>
<accession>A0A165TLL1</accession>
<dbReference type="InterPro" id="IPR029063">
    <property type="entry name" value="SAM-dependent_MTases_sf"/>
</dbReference>
<keyword evidence="6" id="KW-0949">S-adenosyl-L-methionine</keyword>
<dbReference type="EMBL" id="KV429036">
    <property type="protein sequence ID" value="KZT73624.1"/>
    <property type="molecule type" value="Genomic_DNA"/>
</dbReference>
<dbReference type="GO" id="GO:0005634">
    <property type="term" value="C:nucleus"/>
    <property type="evidence" value="ECO:0007669"/>
    <property type="project" value="TreeGrafter"/>
</dbReference>
<protein>
    <recommendedName>
        <fullName evidence="3">Small RNA 2'-O-methyltransferase</fullName>
        <ecNumber evidence="11">2.1.1.386</ecNumber>
    </recommendedName>
</protein>
<dbReference type="EC" id="2.1.1.386" evidence="11"/>
<evidence type="ECO:0000256" key="5">
    <source>
        <dbReference type="ARBA" id="ARBA00022679"/>
    </source>
</evidence>
<dbReference type="GO" id="GO:0005737">
    <property type="term" value="C:cytoplasm"/>
    <property type="evidence" value="ECO:0007669"/>
    <property type="project" value="TreeGrafter"/>
</dbReference>
<name>A0A165TLL1_9APHY</name>
<feature type="region of interest" description="Disordered" evidence="13">
    <location>
        <begin position="400"/>
        <end position="495"/>
    </location>
</feature>
<reference evidence="14 15" key="1">
    <citation type="journal article" date="2016" name="Mol. Biol. Evol.">
        <title>Comparative Genomics of Early-Diverging Mushroom-Forming Fungi Provides Insights into the Origins of Lignocellulose Decay Capabilities.</title>
        <authorList>
            <person name="Nagy L.G."/>
            <person name="Riley R."/>
            <person name="Tritt A."/>
            <person name="Adam C."/>
            <person name="Daum C."/>
            <person name="Floudas D."/>
            <person name="Sun H."/>
            <person name="Yadav J.S."/>
            <person name="Pangilinan J."/>
            <person name="Larsson K.H."/>
            <person name="Matsuura K."/>
            <person name="Barry K."/>
            <person name="Labutti K."/>
            <person name="Kuo R."/>
            <person name="Ohm R.A."/>
            <person name="Bhattacharya S.S."/>
            <person name="Shirouzu T."/>
            <person name="Yoshinaga Y."/>
            <person name="Martin F.M."/>
            <person name="Grigoriev I.V."/>
            <person name="Hibbett D.S."/>
        </authorList>
    </citation>
    <scope>NUCLEOTIDE SEQUENCE [LARGE SCALE GENOMIC DNA]</scope>
    <source>
        <strain evidence="14 15">L-15889</strain>
    </source>
</reference>
<keyword evidence="10" id="KW-0943">RNA-mediated gene silencing</keyword>
<evidence type="ECO:0000256" key="13">
    <source>
        <dbReference type="SAM" id="MobiDB-lite"/>
    </source>
</evidence>
<feature type="compositionally biased region" description="Polar residues" evidence="13">
    <location>
        <begin position="421"/>
        <end position="430"/>
    </location>
</feature>
<dbReference type="PANTHER" id="PTHR21404:SF3">
    <property type="entry name" value="SMALL RNA 2'-O-METHYLTRANSFERASE"/>
    <property type="match status" value="1"/>
</dbReference>
<comment type="catalytic activity">
    <reaction evidence="12">
        <text>small RNA 3'-end nucleotide + S-adenosyl-L-methionine = small RNA 3'-end 2'-O-methylnucleotide + S-adenosyl-L-homocysteine + H(+)</text>
        <dbReference type="Rhea" id="RHEA:37887"/>
        <dbReference type="Rhea" id="RHEA-COMP:10415"/>
        <dbReference type="Rhea" id="RHEA-COMP:10416"/>
        <dbReference type="ChEBI" id="CHEBI:15378"/>
        <dbReference type="ChEBI" id="CHEBI:57856"/>
        <dbReference type="ChEBI" id="CHEBI:59789"/>
        <dbReference type="ChEBI" id="CHEBI:74896"/>
        <dbReference type="ChEBI" id="CHEBI:74898"/>
        <dbReference type="EC" id="2.1.1.386"/>
    </reaction>
</comment>
<evidence type="ECO:0000313" key="14">
    <source>
        <dbReference type="EMBL" id="KZT73624.1"/>
    </source>
</evidence>
<evidence type="ECO:0000256" key="7">
    <source>
        <dbReference type="ARBA" id="ARBA00022723"/>
    </source>
</evidence>
<keyword evidence="7" id="KW-0479">Metal-binding</keyword>
<dbReference type="STRING" id="1314783.A0A165TLL1"/>
<dbReference type="GO" id="GO:0090486">
    <property type="term" value="F:small RNA 2'-O-methyltransferase activity"/>
    <property type="evidence" value="ECO:0007669"/>
    <property type="project" value="UniProtKB-EC"/>
</dbReference>
<organism evidence="14 15">
    <name type="scientific">Daedalea quercina L-15889</name>
    <dbReference type="NCBI Taxonomy" id="1314783"/>
    <lineage>
        <taxon>Eukaryota</taxon>
        <taxon>Fungi</taxon>
        <taxon>Dikarya</taxon>
        <taxon>Basidiomycota</taxon>
        <taxon>Agaricomycotina</taxon>
        <taxon>Agaricomycetes</taxon>
        <taxon>Polyporales</taxon>
        <taxon>Fomitopsis</taxon>
    </lineage>
</organism>
<evidence type="ECO:0000256" key="8">
    <source>
        <dbReference type="ARBA" id="ARBA00022842"/>
    </source>
</evidence>
<dbReference type="GO" id="GO:0030422">
    <property type="term" value="P:siRNA processing"/>
    <property type="evidence" value="ECO:0007669"/>
    <property type="project" value="TreeGrafter"/>
</dbReference>
<evidence type="ECO:0000256" key="1">
    <source>
        <dbReference type="ARBA" id="ARBA00001946"/>
    </source>
</evidence>
<dbReference type="AlphaFoldDB" id="A0A165TLL1"/>
<feature type="compositionally biased region" description="Basic and acidic residues" evidence="13">
    <location>
        <begin position="400"/>
        <end position="420"/>
    </location>
</feature>
<dbReference type="SUPFAM" id="SSF53335">
    <property type="entry name" value="S-adenosyl-L-methionine-dependent methyltransferases"/>
    <property type="match status" value="1"/>
</dbReference>
<keyword evidence="4" id="KW-0489">Methyltransferase</keyword>
<dbReference type="GO" id="GO:0046872">
    <property type="term" value="F:metal ion binding"/>
    <property type="evidence" value="ECO:0007669"/>
    <property type="project" value="UniProtKB-KW"/>
</dbReference>
<dbReference type="GO" id="GO:0001510">
    <property type="term" value="P:RNA methylation"/>
    <property type="evidence" value="ECO:0007669"/>
    <property type="project" value="InterPro"/>
</dbReference>
<comment type="similarity">
    <text evidence="2">Belongs to the methyltransferase superfamily. HEN1 family.</text>
</comment>
<evidence type="ECO:0000256" key="2">
    <source>
        <dbReference type="ARBA" id="ARBA00009026"/>
    </source>
</evidence>
<comment type="cofactor">
    <cofactor evidence="1">
        <name>Mg(2+)</name>
        <dbReference type="ChEBI" id="CHEBI:18420"/>
    </cofactor>
</comment>
<dbReference type="Gene3D" id="3.40.50.150">
    <property type="entry name" value="Vaccinia Virus protein VP39"/>
    <property type="match status" value="1"/>
</dbReference>
<dbReference type="OrthoDB" id="2154311at2759"/>
<keyword evidence="15" id="KW-1185">Reference proteome</keyword>
<evidence type="ECO:0000256" key="12">
    <source>
        <dbReference type="ARBA" id="ARBA00048418"/>
    </source>
</evidence>
<evidence type="ECO:0000256" key="6">
    <source>
        <dbReference type="ARBA" id="ARBA00022691"/>
    </source>
</evidence>
<evidence type="ECO:0000256" key="11">
    <source>
        <dbReference type="ARBA" id="ARBA00035025"/>
    </source>
</evidence>
<evidence type="ECO:0000256" key="4">
    <source>
        <dbReference type="ARBA" id="ARBA00022603"/>
    </source>
</evidence>
<dbReference type="Proteomes" id="UP000076727">
    <property type="component" value="Unassembled WGS sequence"/>
</dbReference>
<gene>
    <name evidence="14" type="ORF">DAEQUDRAFT_703337</name>
</gene>
<keyword evidence="8" id="KW-0460">Magnesium</keyword>
<sequence length="495" mass="55765">MQAYQEGSDELTVTFQPPLFLQRRGWVFDILRRESVSEVLDVGCGEGSLISCLCNPAPWLSLPPTSILEAFATPLSESPDNNILADVSAQRYLECAPEVFLHPSKVIGLDISLVDLEYAIQATAPTDWQTRWEPLEAQIWEGGLEVVNPTFIGVECIVATEVVEHLPEDILQYFAPILLGAYHPRLLLITTPSYTFNARFTAPDAPRTARSGYPDPTKRTDRIFRHHDHKFEWTPEEFADWCAAVADTWGYDIEVGGVGRAVEKDEWERDEVLGYASQVAAFKRRDDEGWGERRRLFCELTRETQGCSKGQHKLLVTHRHLAHEKARRPLPLRERGEVIKCAMTDLRDSPMRLGDLWWEERVAAACGGWTELMAAAIAHHAELRLENSKELSMSDWTVELRDGLPPDEPGSERGELRENAQESPILSSSSDEFDVLATPSEDDMQPLDSGTSCEDELTAQWPQDRSNSWGNTDDENEGWDVGENGWVGSLTEATW</sequence>
<evidence type="ECO:0000256" key="9">
    <source>
        <dbReference type="ARBA" id="ARBA00022884"/>
    </source>
</evidence>
<proteinExistence type="inferred from homology"/>
<keyword evidence="5" id="KW-0808">Transferase</keyword>
<keyword evidence="9" id="KW-0694">RNA-binding</keyword>
<feature type="compositionally biased region" description="Polar residues" evidence="13">
    <location>
        <begin position="460"/>
        <end position="471"/>
    </location>
</feature>